<dbReference type="AlphaFoldDB" id="A0ABD1WIZ8"/>
<evidence type="ECO:0000259" key="1">
    <source>
        <dbReference type="Pfam" id="PF25773"/>
    </source>
</evidence>
<sequence>MAGDDYRSSVLESIKHWIHTVASTNDILHQYVSTIKSLRTIDPAGVLFLEAVGEPMKEYLRRRKDKCIVTMLTDGAGGNPCGPGSTEDSLLEELNRDEENQESFGLDDDVNTDDIQLHGLMPKLNIPSCLGFCSIADSF</sequence>
<protein>
    <submittedName>
        <fullName evidence="2">Anaphase-promoting complex subunit 2</fullName>
    </submittedName>
</protein>
<proteinExistence type="predicted"/>
<evidence type="ECO:0000313" key="3">
    <source>
        <dbReference type="Proteomes" id="UP001604277"/>
    </source>
</evidence>
<comment type="caution">
    <text evidence="2">The sequence shown here is derived from an EMBL/GenBank/DDBJ whole genome shotgun (WGS) entry which is preliminary data.</text>
</comment>
<evidence type="ECO:0000313" key="2">
    <source>
        <dbReference type="EMBL" id="KAL2549577.1"/>
    </source>
</evidence>
<gene>
    <name evidence="2" type="ORF">Fot_11107</name>
</gene>
<name>A0ABD1WIZ8_9LAMI</name>
<dbReference type="PANTHER" id="PTHR45957:SF1">
    <property type="entry name" value="ANAPHASE-PROMOTING COMPLEX SUBUNIT 2"/>
    <property type="match status" value="1"/>
</dbReference>
<feature type="domain" description="Anaphase-promoting complex subunit 2 TPR repeats" evidence="1">
    <location>
        <begin position="17"/>
        <end position="63"/>
    </location>
</feature>
<keyword evidence="3" id="KW-1185">Reference proteome</keyword>
<dbReference type="InterPro" id="IPR044554">
    <property type="entry name" value="ANAPC2"/>
</dbReference>
<organism evidence="2 3">
    <name type="scientific">Forsythia ovata</name>
    <dbReference type="NCBI Taxonomy" id="205694"/>
    <lineage>
        <taxon>Eukaryota</taxon>
        <taxon>Viridiplantae</taxon>
        <taxon>Streptophyta</taxon>
        <taxon>Embryophyta</taxon>
        <taxon>Tracheophyta</taxon>
        <taxon>Spermatophyta</taxon>
        <taxon>Magnoliopsida</taxon>
        <taxon>eudicotyledons</taxon>
        <taxon>Gunneridae</taxon>
        <taxon>Pentapetalae</taxon>
        <taxon>asterids</taxon>
        <taxon>lamiids</taxon>
        <taxon>Lamiales</taxon>
        <taxon>Oleaceae</taxon>
        <taxon>Forsythieae</taxon>
        <taxon>Forsythia</taxon>
    </lineage>
</organism>
<accession>A0ABD1WIZ8</accession>
<dbReference type="Proteomes" id="UP001604277">
    <property type="component" value="Unassembled WGS sequence"/>
</dbReference>
<dbReference type="InterPro" id="IPR057975">
    <property type="entry name" value="TPR_ANAPC2"/>
</dbReference>
<dbReference type="EMBL" id="JBFOLJ010000003">
    <property type="protein sequence ID" value="KAL2549577.1"/>
    <property type="molecule type" value="Genomic_DNA"/>
</dbReference>
<reference evidence="3" key="1">
    <citation type="submission" date="2024-07" db="EMBL/GenBank/DDBJ databases">
        <title>Two chromosome-level genome assemblies of Korean endemic species Abeliophyllum distichum and Forsythia ovata (Oleaceae).</title>
        <authorList>
            <person name="Jang H."/>
        </authorList>
    </citation>
    <scope>NUCLEOTIDE SEQUENCE [LARGE SCALE GENOMIC DNA]</scope>
</reference>
<dbReference type="PANTHER" id="PTHR45957">
    <property type="entry name" value="ANAPHASE-PROMOTING COMPLEX SUBUNIT 2"/>
    <property type="match status" value="1"/>
</dbReference>
<dbReference type="Pfam" id="PF25773">
    <property type="entry name" value="TPR_ANAPC2"/>
    <property type="match status" value="1"/>
</dbReference>